<reference evidence="1" key="1">
    <citation type="journal article" date="2020" name="Nature">
        <title>Giant virus diversity and host interactions through global metagenomics.</title>
        <authorList>
            <person name="Schulz F."/>
            <person name="Roux S."/>
            <person name="Paez-Espino D."/>
            <person name="Jungbluth S."/>
            <person name="Walsh D.A."/>
            <person name="Denef V.J."/>
            <person name="McMahon K.D."/>
            <person name="Konstantinidis K.T."/>
            <person name="Eloe-Fadrosh E.A."/>
            <person name="Kyrpides N.C."/>
            <person name="Woyke T."/>
        </authorList>
    </citation>
    <scope>NUCLEOTIDE SEQUENCE</scope>
    <source>
        <strain evidence="1">GVMAG-M-3300023179-150</strain>
    </source>
</reference>
<sequence>MFSWKKDEYLDLYLELKNGNWKNYVESVPGENMKSEKKTNHLDFNLIKDIDHIFFQYVGEGFLSNNSNTAIDIEYIIFFRMKSKSNKILYGYLQAWHDYTGFDCRGGIKIYLSKTKENIEKYAIPLKYFNKMF</sequence>
<dbReference type="AlphaFoldDB" id="A0A6C0E917"/>
<proteinExistence type="predicted"/>
<name>A0A6C0E917_9ZZZZ</name>
<accession>A0A6C0E917</accession>
<protein>
    <submittedName>
        <fullName evidence="1">Uncharacterized protein</fullName>
    </submittedName>
</protein>
<evidence type="ECO:0000313" key="1">
    <source>
        <dbReference type="EMBL" id="QHT25060.1"/>
    </source>
</evidence>
<dbReference type="EMBL" id="MN739754">
    <property type="protein sequence ID" value="QHT25060.1"/>
    <property type="molecule type" value="Genomic_DNA"/>
</dbReference>
<organism evidence="1">
    <name type="scientific">viral metagenome</name>
    <dbReference type="NCBI Taxonomy" id="1070528"/>
    <lineage>
        <taxon>unclassified sequences</taxon>
        <taxon>metagenomes</taxon>
        <taxon>organismal metagenomes</taxon>
    </lineage>
</organism>